<dbReference type="EMBL" id="CP016540">
    <property type="protein sequence ID" value="ANU26670.1"/>
    <property type="molecule type" value="Genomic_DNA"/>
</dbReference>
<dbReference type="STRING" id="1302659.I858_006480"/>
<accession>A0A1B1S0F1</accession>
<dbReference type="Gene3D" id="3.90.1200.10">
    <property type="match status" value="1"/>
</dbReference>
<dbReference type="RefSeq" id="WP_049693499.1">
    <property type="nucleotide sequence ID" value="NZ_CP016540.2"/>
</dbReference>
<evidence type="ECO:0000313" key="3">
    <source>
        <dbReference type="Proteomes" id="UP000053354"/>
    </source>
</evidence>
<dbReference type="Proteomes" id="UP000053354">
    <property type="component" value="Chromosome"/>
</dbReference>
<keyword evidence="3" id="KW-1185">Reference proteome</keyword>
<dbReference type="AlphaFoldDB" id="A0A1B1S0F1"/>
<dbReference type="KEGG" id="pll:I858_006480"/>
<dbReference type="OrthoDB" id="334783at2"/>
<protein>
    <recommendedName>
        <fullName evidence="1">Aminoglycoside phosphotransferase domain-containing protein</fullName>
    </recommendedName>
</protein>
<proteinExistence type="predicted"/>
<feature type="domain" description="Aminoglycoside phosphotransferase" evidence="1">
    <location>
        <begin position="46"/>
        <end position="251"/>
    </location>
</feature>
<evidence type="ECO:0000313" key="2">
    <source>
        <dbReference type="EMBL" id="ANU26670.1"/>
    </source>
</evidence>
<dbReference type="Pfam" id="PF01636">
    <property type="entry name" value="APH"/>
    <property type="match status" value="1"/>
</dbReference>
<reference evidence="2" key="1">
    <citation type="submission" date="2016-10" db="EMBL/GenBank/DDBJ databases">
        <authorList>
            <person name="See-Too W.S."/>
        </authorList>
    </citation>
    <scope>NUCLEOTIDE SEQUENCE</scope>
    <source>
        <strain evidence="2">L10.15</strain>
    </source>
</reference>
<dbReference type="PANTHER" id="PTHR21310">
    <property type="entry name" value="AMINOGLYCOSIDE PHOSPHOTRANSFERASE-RELATED-RELATED"/>
    <property type="match status" value="1"/>
</dbReference>
<name>A0A1B1S0F1_9BACL</name>
<dbReference type="InterPro" id="IPR051678">
    <property type="entry name" value="AGP_Transferase"/>
</dbReference>
<dbReference type="SUPFAM" id="SSF56112">
    <property type="entry name" value="Protein kinase-like (PK-like)"/>
    <property type="match status" value="1"/>
</dbReference>
<dbReference type="InterPro" id="IPR011009">
    <property type="entry name" value="Kinase-like_dom_sf"/>
</dbReference>
<organism evidence="2 3">
    <name type="scientific">Planococcus versutus</name>
    <dbReference type="NCBI Taxonomy" id="1302659"/>
    <lineage>
        <taxon>Bacteria</taxon>
        <taxon>Bacillati</taxon>
        <taxon>Bacillota</taxon>
        <taxon>Bacilli</taxon>
        <taxon>Bacillales</taxon>
        <taxon>Caryophanaceae</taxon>
        <taxon>Planococcus</taxon>
    </lineage>
</organism>
<dbReference type="Gene3D" id="3.30.200.20">
    <property type="entry name" value="Phosphorylase Kinase, domain 1"/>
    <property type="match status" value="1"/>
</dbReference>
<sequence>MTENQWLKLHAQSLEWVKAQLNPTAKVLDVYSLKGGTSSTLLELLVQEEDQQRFYVLRLFHKADWLAKEPDLAKHEAESLQYAKRAGLAVPRLIAYDETGENSGMPAVLMTKMPGSVVLQPSNDEQWLDSLAATLAKLHQTKVDNFSYDYFSYNDVFLLEKPIWSKFQHDWMRAFYIVSGGRPSFQECFIHRDFHPANILWEDRQVSAIVDWVNACRGPAGIDIGHCRVNLAQLYGISVANDFLTAYERHAGSSFTYDPYWDLLSLTDTLDGSPTVYPGWKVFGMKGLSDELMRHRLDDYLLSLLDRFDDF</sequence>
<dbReference type="InterPro" id="IPR002575">
    <property type="entry name" value="Aminoglycoside_PTrfase"/>
</dbReference>
<evidence type="ECO:0000259" key="1">
    <source>
        <dbReference type="Pfam" id="PF01636"/>
    </source>
</evidence>
<gene>
    <name evidence="2" type="ORF">I858_006480</name>
</gene>